<dbReference type="PANTHER" id="PTHR12126">
    <property type="entry name" value="NADH-UBIQUINONE OXIDOREDUCTASE 39 KDA SUBUNIT-RELATED"/>
    <property type="match status" value="1"/>
</dbReference>
<organism evidence="3 4">
    <name type="scientific">Citrobacter enshiensis</name>
    <dbReference type="NCBI Taxonomy" id="2971264"/>
    <lineage>
        <taxon>Bacteria</taxon>
        <taxon>Pseudomonadati</taxon>
        <taxon>Pseudomonadota</taxon>
        <taxon>Gammaproteobacteria</taxon>
        <taxon>Enterobacterales</taxon>
        <taxon>Enterobacteriaceae</taxon>
        <taxon>Citrobacter</taxon>
    </lineage>
</organism>
<dbReference type="PANTHER" id="PTHR12126:SF11">
    <property type="entry name" value="NADH DEHYDROGENASE [UBIQUINONE] 1 ALPHA SUBCOMPLEX SUBUNIT 9, MITOCHONDRIAL"/>
    <property type="match status" value="1"/>
</dbReference>
<protein>
    <submittedName>
        <fullName evidence="3">DUF2867 domain-containing protein</fullName>
    </submittedName>
</protein>
<dbReference type="InterPro" id="IPR001509">
    <property type="entry name" value="Epimerase_deHydtase"/>
</dbReference>
<evidence type="ECO:0000259" key="2">
    <source>
        <dbReference type="Pfam" id="PF01370"/>
    </source>
</evidence>
<dbReference type="Gene3D" id="3.40.50.720">
    <property type="entry name" value="NAD(P)-binding Rossmann-like Domain"/>
    <property type="match status" value="1"/>
</dbReference>
<keyword evidence="4" id="KW-1185">Reference proteome</keyword>
<dbReference type="InterPro" id="IPR021295">
    <property type="entry name" value="DUF2867"/>
</dbReference>
<dbReference type="Pfam" id="PF01370">
    <property type="entry name" value="Epimerase"/>
    <property type="match status" value="1"/>
</dbReference>
<dbReference type="InterPro" id="IPR036291">
    <property type="entry name" value="NAD(P)-bd_dom_sf"/>
</dbReference>
<feature type="domain" description="NAD-dependent epimerase/dehydratase" evidence="2">
    <location>
        <begin position="5"/>
        <end position="113"/>
    </location>
</feature>
<dbReference type="Proteomes" id="UP001174867">
    <property type="component" value="Unassembled WGS sequence"/>
</dbReference>
<comment type="caution">
    <text evidence="3">The sequence shown here is derived from an EMBL/GenBank/DDBJ whole genome shotgun (WGS) entry which is preliminary data.</text>
</comment>
<evidence type="ECO:0000313" key="3">
    <source>
        <dbReference type="EMBL" id="MDN8597837.1"/>
    </source>
</evidence>
<dbReference type="EMBL" id="JAUJYW010000001">
    <property type="protein sequence ID" value="MDN8597837.1"/>
    <property type="molecule type" value="Genomic_DNA"/>
</dbReference>
<evidence type="ECO:0000313" key="4">
    <source>
        <dbReference type="Proteomes" id="UP001174867"/>
    </source>
</evidence>
<dbReference type="CDD" id="cd05245">
    <property type="entry name" value="SDR_a2"/>
    <property type="match status" value="1"/>
</dbReference>
<keyword evidence="1" id="KW-0812">Transmembrane</keyword>
<keyword evidence="1" id="KW-1133">Transmembrane helix</keyword>
<dbReference type="InterPro" id="IPR051207">
    <property type="entry name" value="ComplexI_NDUFA9_subunit"/>
</dbReference>
<accession>A0ABT8PND0</accession>
<dbReference type="RefSeq" id="WP_301696221.1">
    <property type="nucleotide sequence ID" value="NZ_JAUJYW010000001.1"/>
</dbReference>
<reference evidence="3 4" key="1">
    <citation type="submission" date="2023-07" db="EMBL/GenBank/DDBJ databases">
        <title>Citrobacter selenititolerans sp. nov., isolated from seleniferous soil.</title>
        <authorList>
            <person name="Zhang S."/>
            <person name="Li K."/>
            <person name="Peng J."/>
            <person name="Wang H."/>
            <person name="Sun J."/>
            <person name="Guo Y."/>
        </authorList>
    </citation>
    <scope>NUCLEOTIDE SEQUENCE [LARGE SCALE GENOMIC DNA]</scope>
    <source>
        <strain evidence="3 4">S2-9</strain>
    </source>
</reference>
<sequence>MPQRILVLGASGYIGQHLVQVLSQQGHQVLAAARRIERLEKQQLANVSCHKVDLNWPDNLTPLLVGVDTVYYLVHGMGEKGDFIAHERQVALNVRDALRNTPVKQLIFLSSLQAPVHEQSEHLRARQLTAETLRESGVPVTELRAGIIVGAGSAAFEVMRDMVYNLPVLTPPRWVRSRTTPIALENLLHYLVALLEHPASEHRILEAAGPQVLSYQEQFEHFMAVSGKHRLLIPIPFPTRWISVWFLNVITSVPPTTAKALIQGLKHDLLADDTALRALIPQTLITFDDAVRSTLKEEEKLVNSSDWGYDALAFARWRPEYGYFAKQAGFTVKTPASLKALWQVVNRLGGKERYFFGNILWQTRALMDRLIGHKLAKGRPARELLQVGDTVDSWKVIIVEPEKQLTLLFGMKAPGLGRLSFTLEDKGDHRQIDVRAWWHPHGMPGLFYWLLMIPAHLFIFRGMAKRIARLAEQITD</sequence>
<dbReference type="SUPFAM" id="SSF55961">
    <property type="entry name" value="Bet v1-like"/>
    <property type="match status" value="1"/>
</dbReference>
<feature type="transmembrane region" description="Helical" evidence="1">
    <location>
        <begin position="446"/>
        <end position="464"/>
    </location>
</feature>
<evidence type="ECO:0000256" key="1">
    <source>
        <dbReference type="SAM" id="Phobius"/>
    </source>
</evidence>
<dbReference type="SUPFAM" id="SSF51735">
    <property type="entry name" value="NAD(P)-binding Rossmann-fold domains"/>
    <property type="match status" value="1"/>
</dbReference>
<keyword evidence="1" id="KW-0472">Membrane</keyword>
<proteinExistence type="predicted"/>
<name>A0ABT8PND0_9ENTR</name>
<dbReference type="Pfam" id="PF11066">
    <property type="entry name" value="DUF2867"/>
    <property type="match status" value="1"/>
</dbReference>
<gene>
    <name evidence="3" type="ORF">Q0A17_00155</name>
</gene>